<evidence type="ECO:0000256" key="1">
    <source>
        <dbReference type="SAM" id="SignalP"/>
    </source>
</evidence>
<dbReference type="EMBL" id="FOGG01000007">
    <property type="protein sequence ID" value="SER30961.1"/>
    <property type="molecule type" value="Genomic_DNA"/>
</dbReference>
<feature type="chain" id="PRO_5011680629" description="Type IV pili methyl-accepting chemotaxis transducer N-term" evidence="1">
    <location>
        <begin position="19"/>
        <end position="220"/>
    </location>
</feature>
<feature type="signal peptide" evidence="1">
    <location>
        <begin position="1"/>
        <end position="18"/>
    </location>
</feature>
<organism evidence="2 3">
    <name type="scientific">Pedobacter rhizosphaerae</name>
    <dbReference type="NCBI Taxonomy" id="390241"/>
    <lineage>
        <taxon>Bacteria</taxon>
        <taxon>Pseudomonadati</taxon>
        <taxon>Bacteroidota</taxon>
        <taxon>Sphingobacteriia</taxon>
        <taxon>Sphingobacteriales</taxon>
        <taxon>Sphingobacteriaceae</taxon>
        <taxon>Pedobacter</taxon>
    </lineage>
</organism>
<dbReference type="AlphaFoldDB" id="A0A1H9N568"/>
<dbReference type="RefSeq" id="WP_090883035.1">
    <property type="nucleotide sequence ID" value="NZ_FOGG01000007.1"/>
</dbReference>
<reference evidence="2 3" key="1">
    <citation type="submission" date="2016-10" db="EMBL/GenBank/DDBJ databases">
        <authorList>
            <person name="de Groot N.N."/>
        </authorList>
    </citation>
    <scope>NUCLEOTIDE SEQUENCE [LARGE SCALE GENOMIC DNA]</scope>
    <source>
        <strain evidence="2 3">DSM 18610</strain>
    </source>
</reference>
<dbReference type="STRING" id="390241.SAMN04488023_10744"/>
<protein>
    <recommendedName>
        <fullName evidence="4">Type IV pili methyl-accepting chemotaxis transducer N-term</fullName>
    </recommendedName>
</protein>
<dbReference type="Proteomes" id="UP000199572">
    <property type="component" value="Unassembled WGS sequence"/>
</dbReference>
<evidence type="ECO:0000313" key="3">
    <source>
        <dbReference type="Proteomes" id="UP000199572"/>
    </source>
</evidence>
<dbReference type="OrthoDB" id="1243758at2"/>
<proteinExistence type="predicted"/>
<accession>A0A1H9N568</accession>
<keyword evidence="1" id="KW-0732">Signal</keyword>
<sequence>MKVLLTGLLLLVLTRAFSQQVVLDKAHLSAVMANGAMRSASESLHHSYLQGSMDHFDQIKMRLAPLISTQELIFRSLSQVDGVLRDALIVKEIIALTQQNLTEAMALLNDARQNPQLSLFAESSTRMLLNRSSALYTQLAEFVLKESPQALINHESRDALLKKISLELKVIRTLLYSARKSMFWAQVNGFFRTVNPYRGFIARDKQLADDILYHLKTIKK</sequence>
<evidence type="ECO:0008006" key="4">
    <source>
        <dbReference type="Google" id="ProtNLM"/>
    </source>
</evidence>
<evidence type="ECO:0000313" key="2">
    <source>
        <dbReference type="EMBL" id="SER30961.1"/>
    </source>
</evidence>
<keyword evidence="3" id="KW-1185">Reference proteome</keyword>
<gene>
    <name evidence="2" type="ORF">SAMN04488023_10744</name>
</gene>
<name>A0A1H9N568_9SPHI</name>